<keyword evidence="1" id="KW-0812">Transmembrane</keyword>
<reference evidence="2 3" key="1">
    <citation type="submission" date="2021-05" db="EMBL/GenBank/DDBJ databases">
        <title>Complete genome of Nocardioides aquaticus KCTC 9944T isolated from meromictic and hypersaline Ekho Lake, Antarctica.</title>
        <authorList>
            <person name="Hwang K."/>
            <person name="Kim K.M."/>
            <person name="Choe H."/>
        </authorList>
    </citation>
    <scope>NUCLEOTIDE SEQUENCE [LARGE SCALE GENOMIC DNA]</scope>
    <source>
        <strain evidence="2 3">KCTC 9944</strain>
    </source>
</reference>
<dbReference type="PANTHER" id="PTHR35007">
    <property type="entry name" value="INTEGRAL MEMBRANE PROTEIN-RELATED"/>
    <property type="match status" value="1"/>
</dbReference>
<sequence length="296" mass="31568">MAMLEFLAATAVAALGLVAILRLARGQSAVPRLSLGGAVGRTKTRQVGVAAAVGVAALVLTRWPLAGLASGVIVFLWPRLFGGGAAGRRQLEKIEALALWTESLRDTATAAAGLEQAIPATVPATHALLRGPVRELAARLDGRVPLPEALARFADDVDDPAADMVVAALSLNVRQRAGGLERILTSLAASSRTELEMRRKVELERRALRRQAQRIAFAVVGFVALQAVFARGWVEPYSTPLGQFVLAILTAVFLGAFIRMRSLSNSEPESRFLTSPDHVTEIASYKPHLVRMGARS</sequence>
<evidence type="ECO:0008006" key="4">
    <source>
        <dbReference type="Google" id="ProtNLM"/>
    </source>
</evidence>
<feature type="transmembrane region" description="Helical" evidence="1">
    <location>
        <begin position="50"/>
        <end position="77"/>
    </location>
</feature>
<feature type="transmembrane region" description="Helical" evidence="1">
    <location>
        <begin position="240"/>
        <end position="258"/>
    </location>
</feature>
<keyword evidence="3" id="KW-1185">Reference proteome</keyword>
<dbReference type="RefSeq" id="WP_214058665.1">
    <property type="nucleotide sequence ID" value="NZ_BAAAHS010000177.1"/>
</dbReference>
<keyword evidence="1" id="KW-0472">Membrane</keyword>
<gene>
    <name evidence="2" type="ORF">ENKNEFLB_01568</name>
</gene>
<organism evidence="2 3">
    <name type="scientific">Nocardioides aquaticus</name>
    <dbReference type="NCBI Taxonomy" id="160826"/>
    <lineage>
        <taxon>Bacteria</taxon>
        <taxon>Bacillati</taxon>
        <taxon>Actinomycetota</taxon>
        <taxon>Actinomycetes</taxon>
        <taxon>Propionibacteriales</taxon>
        <taxon>Nocardioidaceae</taxon>
        <taxon>Nocardioides</taxon>
    </lineage>
</organism>
<evidence type="ECO:0000256" key="1">
    <source>
        <dbReference type="SAM" id="Phobius"/>
    </source>
</evidence>
<proteinExistence type="predicted"/>
<keyword evidence="1" id="KW-1133">Transmembrane helix</keyword>
<dbReference type="EMBL" id="CP075371">
    <property type="protein sequence ID" value="QVT79187.1"/>
    <property type="molecule type" value="Genomic_DNA"/>
</dbReference>
<feature type="transmembrane region" description="Helical" evidence="1">
    <location>
        <begin position="215"/>
        <end position="234"/>
    </location>
</feature>
<accession>A0ABX8EJC7</accession>
<dbReference type="Proteomes" id="UP000679307">
    <property type="component" value="Chromosome"/>
</dbReference>
<dbReference type="PANTHER" id="PTHR35007:SF3">
    <property type="entry name" value="POSSIBLE CONSERVED ALANINE RICH MEMBRANE PROTEIN"/>
    <property type="match status" value="1"/>
</dbReference>
<evidence type="ECO:0000313" key="2">
    <source>
        <dbReference type="EMBL" id="QVT79187.1"/>
    </source>
</evidence>
<name>A0ABX8EJC7_9ACTN</name>
<protein>
    <recommendedName>
        <fullName evidence="4">Type II secretion system protein</fullName>
    </recommendedName>
</protein>
<evidence type="ECO:0000313" key="3">
    <source>
        <dbReference type="Proteomes" id="UP000679307"/>
    </source>
</evidence>